<dbReference type="Proteomes" id="UP001212841">
    <property type="component" value="Unassembled WGS sequence"/>
</dbReference>
<name>A0AAD5SHL5_9FUNG</name>
<reference evidence="2" key="1">
    <citation type="submission" date="2020-05" db="EMBL/GenBank/DDBJ databases">
        <title>Phylogenomic resolution of chytrid fungi.</title>
        <authorList>
            <person name="Stajich J.E."/>
            <person name="Amses K."/>
            <person name="Simmons R."/>
            <person name="Seto K."/>
            <person name="Myers J."/>
            <person name="Bonds A."/>
            <person name="Quandt C.A."/>
            <person name="Barry K."/>
            <person name="Liu P."/>
            <person name="Grigoriev I."/>
            <person name="Longcore J.E."/>
            <person name="James T.Y."/>
        </authorList>
    </citation>
    <scope>NUCLEOTIDE SEQUENCE</scope>
    <source>
        <strain evidence="2">JEL0318</strain>
    </source>
</reference>
<protein>
    <submittedName>
        <fullName evidence="2">Uncharacterized protein</fullName>
    </submittedName>
</protein>
<dbReference type="AlphaFoldDB" id="A0AAD5SHL5"/>
<evidence type="ECO:0000313" key="2">
    <source>
        <dbReference type="EMBL" id="KAJ3049968.1"/>
    </source>
</evidence>
<dbReference type="Pfam" id="PF10209">
    <property type="entry name" value="DUF2340"/>
    <property type="match status" value="1"/>
</dbReference>
<comment type="caution">
    <text evidence="2">The sequence shown here is derived from an EMBL/GenBank/DDBJ whole genome shotgun (WGS) entry which is preliminary data.</text>
</comment>
<evidence type="ECO:0000313" key="3">
    <source>
        <dbReference type="Proteomes" id="UP001212841"/>
    </source>
</evidence>
<accession>A0AAD5SHL5</accession>
<dbReference type="EMBL" id="JADGJD010000571">
    <property type="protein sequence ID" value="KAJ3049968.1"/>
    <property type="molecule type" value="Genomic_DNA"/>
</dbReference>
<keyword evidence="3" id="KW-1185">Reference proteome</keyword>
<proteinExistence type="inferred from homology"/>
<sequence length="125" mass="14378">MSDTGATITVRLIKSFDYRTFKNVVLHNVDLENTTVADLKGIVGERIQTTTGFKPYLNNNFDTMKTYTKAFGSKTTNLIINLDHDEWILDDAKSLASQGIENETEISYFNRALYEQYKQNPEVKW</sequence>
<dbReference type="PANTHER" id="PTHR18444:SF9">
    <property type="entry name" value="UPF0538 PROTEIN C2ORF76"/>
    <property type="match status" value="1"/>
</dbReference>
<organism evidence="2 3">
    <name type="scientific">Rhizophlyctis rosea</name>
    <dbReference type="NCBI Taxonomy" id="64517"/>
    <lineage>
        <taxon>Eukaryota</taxon>
        <taxon>Fungi</taxon>
        <taxon>Fungi incertae sedis</taxon>
        <taxon>Chytridiomycota</taxon>
        <taxon>Chytridiomycota incertae sedis</taxon>
        <taxon>Chytridiomycetes</taxon>
        <taxon>Rhizophlyctidales</taxon>
        <taxon>Rhizophlyctidaceae</taxon>
        <taxon>Rhizophlyctis</taxon>
    </lineage>
</organism>
<dbReference type="PANTHER" id="PTHR18444">
    <property type="entry name" value="UPF0538 FAMILY MEMBER"/>
    <property type="match status" value="1"/>
</dbReference>
<comment type="similarity">
    <text evidence="1">Belongs to the UPF0538 family.</text>
</comment>
<gene>
    <name evidence="2" type="ORF">HK097_009059</name>
</gene>
<evidence type="ECO:0000256" key="1">
    <source>
        <dbReference type="ARBA" id="ARBA00007176"/>
    </source>
</evidence>
<dbReference type="InterPro" id="IPR018794">
    <property type="entry name" value="UPF0538"/>
</dbReference>